<dbReference type="RefSeq" id="WP_106125079.1">
    <property type="nucleotide sequence ID" value="NZ_PVZG01000002.1"/>
</dbReference>
<dbReference type="AlphaFoldDB" id="A0A2T0SER1"/>
<gene>
    <name evidence="1" type="ORF">CLV70_10244</name>
</gene>
<dbReference type="EMBL" id="PVZG01000002">
    <property type="protein sequence ID" value="PRY31833.1"/>
    <property type="molecule type" value="Genomic_DNA"/>
</dbReference>
<accession>A0A2T0SER1</accession>
<evidence type="ECO:0000313" key="2">
    <source>
        <dbReference type="Proteomes" id="UP000239209"/>
    </source>
</evidence>
<sequence length="69" mass="7529">MTASQSPRDHLRLRIAAARRRSAAGRQLKRDARVLRRQAKTAALVAWSALAEAGVRGLGRLIDRGGSPR</sequence>
<name>A0A2T0SER1_9ACTN</name>
<comment type="caution">
    <text evidence="1">The sequence shown here is derived from an EMBL/GenBank/DDBJ whole genome shotgun (WGS) entry which is preliminary data.</text>
</comment>
<dbReference type="Proteomes" id="UP000239209">
    <property type="component" value="Unassembled WGS sequence"/>
</dbReference>
<reference evidence="1 2" key="1">
    <citation type="submission" date="2018-03" db="EMBL/GenBank/DDBJ databases">
        <title>Genomic Encyclopedia of Archaeal and Bacterial Type Strains, Phase II (KMG-II): from individual species to whole genera.</title>
        <authorList>
            <person name="Goeker M."/>
        </authorList>
    </citation>
    <scope>NUCLEOTIDE SEQUENCE [LARGE SCALE GENOMIC DNA]</scope>
    <source>
        <strain evidence="1 2">DSM 45348</strain>
    </source>
</reference>
<organism evidence="1 2">
    <name type="scientific">Pseudosporangium ferrugineum</name>
    <dbReference type="NCBI Taxonomy" id="439699"/>
    <lineage>
        <taxon>Bacteria</taxon>
        <taxon>Bacillati</taxon>
        <taxon>Actinomycetota</taxon>
        <taxon>Actinomycetes</taxon>
        <taxon>Micromonosporales</taxon>
        <taxon>Micromonosporaceae</taxon>
        <taxon>Pseudosporangium</taxon>
    </lineage>
</organism>
<keyword evidence="2" id="KW-1185">Reference proteome</keyword>
<proteinExistence type="predicted"/>
<evidence type="ECO:0000313" key="1">
    <source>
        <dbReference type="EMBL" id="PRY31833.1"/>
    </source>
</evidence>
<protein>
    <submittedName>
        <fullName evidence="1">Uncharacterized protein</fullName>
    </submittedName>
</protein>